<dbReference type="CTD" id="20229681"/>
<feature type="domain" description="C2H2-type" evidence="9">
    <location>
        <begin position="236"/>
        <end position="259"/>
    </location>
</feature>
<evidence type="ECO:0000256" key="6">
    <source>
        <dbReference type="ARBA" id="ARBA00023242"/>
    </source>
</evidence>
<dbReference type="PROSITE" id="PS00028">
    <property type="entry name" value="ZINC_FINGER_C2H2_1"/>
    <property type="match status" value="7"/>
</dbReference>
<dbReference type="PROSITE" id="PS50157">
    <property type="entry name" value="ZINC_FINGER_C2H2_2"/>
    <property type="match status" value="7"/>
</dbReference>
<dbReference type="AlphaFoldDB" id="V4BHU4"/>
<dbReference type="InterPro" id="IPR013087">
    <property type="entry name" value="Znf_C2H2_type"/>
</dbReference>
<dbReference type="GO" id="GO:0005634">
    <property type="term" value="C:nucleus"/>
    <property type="evidence" value="ECO:0007669"/>
    <property type="project" value="UniProtKB-SubCell"/>
</dbReference>
<dbReference type="FunFam" id="3.30.160.60:FF:000065">
    <property type="entry name" value="B-cell CLL/lymphoma 6, member B"/>
    <property type="match status" value="1"/>
</dbReference>
<evidence type="ECO:0000313" key="10">
    <source>
        <dbReference type="EMBL" id="ESP05447.1"/>
    </source>
</evidence>
<keyword evidence="6" id="KW-0539">Nucleus</keyword>
<accession>V4BHU4</accession>
<evidence type="ECO:0000259" key="9">
    <source>
        <dbReference type="PROSITE" id="PS50157"/>
    </source>
</evidence>
<reference evidence="10 11" key="1">
    <citation type="journal article" date="2013" name="Nature">
        <title>Insights into bilaterian evolution from three spiralian genomes.</title>
        <authorList>
            <person name="Simakov O."/>
            <person name="Marletaz F."/>
            <person name="Cho S.J."/>
            <person name="Edsinger-Gonzales E."/>
            <person name="Havlak P."/>
            <person name="Hellsten U."/>
            <person name="Kuo D.H."/>
            <person name="Larsson T."/>
            <person name="Lv J."/>
            <person name="Arendt D."/>
            <person name="Savage R."/>
            <person name="Osoegawa K."/>
            <person name="de Jong P."/>
            <person name="Grimwood J."/>
            <person name="Chapman J.A."/>
            <person name="Shapiro H."/>
            <person name="Aerts A."/>
            <person name="Otillar R.P."/>
            <person name="Terry A.Y."/>
            <person name="Boore J.L."/>
            <person name="Grigoriev I.V."/>
            <person name="Lindberg D.R."/>
            <person name="Seaver E.C."/>
            <person name="Weisblat D.A."/>
            <person name="Putnam N.H."/>
            <person name="Rokhsar D.S."/>
        </authorList>
    </citation>
    <scope>NUCLEOTIDE SEQUENCE [LARGE SCALE GENOMIC DNA]</scope>
</reference>
<evidence type="ECO:0000256" key="8">
    <source>
        <dbReference type="SAM" id="MobiDB-lite"/>
    </source>
</evidence>
<feature type="compositionally biased region" description="Basic residues" evidence="8">
    <location>
        <begin position="18"/>
        <end position="28"/>
    </location>
</feature>
<keyword evidence="2" id="KW-0479">Metal-binding</keyword>
<keyword evidence="11" id="KW-1185">Reference proteome</keyword>
<dbReference type="OrthoDB" id="3533395at2759"/>
<dbReference type="GeneID" id="20229681"/>
<comment type="subcellular location">
    <subcellularLocation>
        <location evidence="1">Nucleus</location>
    </subcellularLocation>
</comment>
<feature type="domain" description="C2H2-type" evidence="9">
    <location>
        <begin position="172"/>
        <end position="200"/>
    </location>
</feature>
<evidence type="ECO:0000256" key="7">
    <source>
        <dbReference type="PROSITE-ProRule" id="PRU00042"/>
    </source>
</evidence>
<evidence type="ECO:0000256" key="4">
    <source>
        <dbReference type="ARBA" id="ARBA00022771"/>
    </source>
</evidence>
<dbReference type="HOGENOM" id="CLU_002678_2_1_1"/>
<feature type="compositionally biased region" description="Basic residues" evidence="8">
    <location>
        <begin position="1"/>
        <end position="11"/>
    </location>
</feature>
<dbReference type="OMA" id="MRDESWP"/>
<keyword evidence="4 7" id="KW-0863">Zinc-finger</keyword>
<dbReference type="PANTHER" id="PTHR16515:SF49">
    <property type="entry name" value="GASTRULA ZINC FINGER PROTEIN XLCGF49.1-LIKE-RELATED"/>
    <property type="match status" value="1"/>
</dbReference>
<dbReference type="GO" id="GO:0010468">
    <property type="term" value="P:regulation of gene expression"/>
    <property type="evidence" value="ECO:0007669"/>
    <property type="project" value="TreeGrafter"/>
</dbReference>
<evidence type="ECO:0000256" key="3">
    <source>
        <dbReference type="ARBA" id="ARBA00022737"/>
    </source>
</evidence>
<feature type="domain" description="C2H2-type" evidence="9">
    <location>
        <begin position="55"/>
        <end position="82"/>
    </location>
</feature>
<feature type="region of interest" description="Disordered" evidence="8">
    <location>
        <begin position="1"/>
        <end position="30"/>
    </location>
</feature>
<evidence type="ECO:0000256" key="2">
    <source>
        <dbReference type="ARBA" id="ARBA00022723"/>
    </source>
</evidence>
<dbReference type="SMART" id="SM00355">
    <property type="entry name" value="ZnF_C2H2"/>
    <property type="match status" value="7"/>
</dbReference>
<dbReference type="SUPFAM" id="SSF57667">
    <property type="entry name" value="beta-beta-alpha zinc fingers"/>
    <property type="match status" value="4"/>
</dbReference>
<dbReference type="KEGG" id="lgi:LOTGIDRAFT_102986"/>
<dbReference type="Proteomes" id="UP000030746">
    <property type="component" value="Unassembled WGS sequence"/>
</dbReference>
<keyword evidence="3" id="KW-0677">Repeat</keyword>
<dbReference type="Pfam" id="PF13894">
    <property type="entry name" value="zf-C2H2_4"/>
    <property type="match status" value="1"/>
</dbReference>
<dbReference type="GO" id="GO:0008270">
    <property type="term" value="F:zinc ion binding"/>
    <property type="evidence" value="ECO:0007669"/>
    <property type="project" value="UniProtKB-KW"/>
</dbReference>
<evidence type="ECO:0000256" key="5">
    <source>
        <dbReference type="ARBA" id="ARBA00022833"/>
    </source>
</evidence>
<dbReference type="Pfam" id="PF00096">
    <property type="entry name" value="zf-C2H2"/>
    <property type="match status" value="4"/>
</dbReference>
<feature type="domain" description="C2H2-type" evidence="9">
    <location>
        <begin position="142"/>
        <end position="169"/>
    </location>
</feature>
<protein>
    <recommendedName>
        <fullName evidence="9">C2H2-type domain-containing protein</fullName>
    </recommendedName>
</protein>
<keyword evidence="5" id="KW-0862">Zinc</keyword>
<dbReference type="RefSeq" id="XP_009043992.1">
    <property type="nucleotide sequence ID" value="XM_009045744.1"/>
</dbReference>
<sequence>MKSPIKRRRSARITLKNYKGKSKKTVTKKSKEVKVTPKRLKAEIKPIKTQKPPRYVCRICDEGFTRETNFQAHIATHTGTLPFICNVEGCNKGFKNKYLYLRHQNIHQNGHMLSCLYCDKKFRRKDHLKNHMLVHDLNRNIWKCEQCNKIYMRYERYKFHLALHHAKESEPPHCVFCEKDFESKENVIFHLNSVHSRYKSICGKERQIKCHLCDKMFLTNQDVQRHMITHTQKKEFLCDICSQVFGRKDHLTRHIKNAHPDGLV</sequence>
<dbReference type="EMBL" id="KB199650">
    <property type="protein sequence ID" value="ESP05447.1"/>
    <property type="molecule type" value="Genomic_DNA"/>
</dbReference>
<evidence type="ECO:0000313" key="11">
    <source>
        <dbReference type="Proteomes" id="UP000030746"/>
    </source>
</evidence>
<proteinExistence type="predicted"/>
<feature type="domain" description="C2H2-type" evidence="9">
    <location>
        <begin position="113"/>
        <end position="140"/>
    </location>
</feature>
<feature type="domain" description="C2H2-type" evidence="9">
    <location>
        <begin position="208"/>
        <end position="235"/>
    </location>
</feature>
<dbReference type="InterPro" id="IPR036236">
    <property type="entry name" value="Znf_C2H2_sf"/>
</dbReference>
<dbReference type="InterPro" id="IPR050331">
    <property type="entry name" value="Zinc_finger"/>
</dbReference>
<feature type="domain" description="C2H2-type" evidence="9">
    <location>
        <begin position="83"/>
        <end position="112"/>
    </location>
</feature>
<name>V4BHU4_LOTGI</name>
<dbReference type="PANTHER" id="PTHR16515">
    <property type="entry name" value="PR DOMAIN ZINC FINGER PROTEIN"/>
    <property type="match status" value="1"/>
</dbReference>
<organism evidence="10 11">
    <name type="scientific">Lottia gigantea</name>
    <name type="common">Giant owl limpet</name>
    <dbReference type="NCBI Taxonomy" id="225164"/>
    <lineage>
        <taxon>Eukaryota</taxon>
        <taxon>Metazoa</taxon>
        <taxon>Spiralia</taxon>
        <taxon>Lophotrochozoa</taxon>
        <taxon>Mollusca</taxon>
        <taxon>Gastropoda</taxon>
        <taxon>Patellogastropoda</taxon>
        <taxon>Lottioidea</taxon>
        <taxon>Lottiidae</taxon>
        <taxon>Lottia</taxon>
    </lineage>
</organism>
<dbReference type="Gene3D" id="3.30.160.60">
    <property type="entry name" value="Classic Zinc Finger"/>
    <property type="match status" value="6"/>
</dbReference>
<feature type="non-terminal residue" evidence="10">
    <location>
        <position position="264"/>
    </location>
</feature>
<gene>
    <name evidence="10" type="ORF">LOTGIDRAFT_102986</name>
</gene>
<evidence type="ECO:0000256" key="1">
    <source>
        <dbReference type="ARBA" id="ARBA00004123"/>
    </source>
</evidence>